<dbReference type="EMBL" id="JAQQBS010001422">
    <property type="protein sequence ID" value="KAK0164645.1"/>
    <property type="molecule type" value="Genomic_DNA"/>
</dbReference>
<evidence type="ECO:0000256" key="2">
    <source>
        <dbReference type="SAM" id="MobiDB-lite"/>
    </source>
</evidence>
<keyword evidence="1" id="KW-0175">Coiled coil</keyword>
<organism evidence="3 4">
    <name type="scientific">Microctonus aethiopoides</name>
    <dbReference type="NCBI Taxonomy" id="144406"/>
    <lineage>
        <taxon>Eukaryota</taxon>
        <taxon>Metazoa</taxon>
        <taxon>Ecdysozoa</taxon>
        <taxon>Arthropoda</taxon>
        <taxon>Hexapoda</taxon>
        <taxon>Insecta</taxon>
        <taxon>Pterygota</taxon>
        <taxon>Neoptera</taxon>
        <taxon>Endopterygota</taxon>
        <taxon>Hymenoptera</taxon>
        <taxon>Apocrita</taxon>
        <taxon>Ichneumonoidea</taxon>
        <taxon>Braconidae</taxon>
        <taxon>Euphorinae</taxon>
        <taxon>Microctonus</taxon>
    </lineage>
</organism>
<dbReference type="AlphaFoldDB" id="A0AA39F813"/>
<feature type="coiled-coil region" evidence="1">
    <location>
        <begin position="756"/>
        <end position="783"/>
    </location>
</feature>
<evidence type="ECO:0000256" key="1">
    <source>
        <dbReference type="SAM" id="Coils"/>
    </source>
</evidence>
<name>A0AA39F813_9HYME</name>
<feature type="compositionally biased region" description="Polar residues" evidence="2">
    <location>
        <begin position="46"/>
        <end position="58"/>
    </location>
</feature>
<gene>
    <name evidence="3" type="ORF">PV328_003247</name>
</gene>
<protein>
    <submittedName>
        <fullName evidence="3">Uncharacterized protein</fullName>
    </submittedName>
</protein>
<accession>A0AA39F813</accession>
<reference evidence="3" key="1">
    <citation type="journal article" date="2023" name="bioRxiv">
        <title>Scaffold-level genome assemblies of two parasitoid biocontrol wasps reveal the parthenogenesis mechanism and an associated novel virus.</title>
        <authorList>
            <person name="Inwood S."/>
            <person name="Skelly J."/>
            <person name="Guhlin J."/>
            <person name="Harrop T."/>
            <person name="Goldson S."/>
            <person name="Dearden P."/>
        </authorList>
    </citation>
    <scope>NUCLEOTIDE SEQUENCE</scope>
    <source>
        <strain evidence="3">Irish</strain>
        <tissue evidence="3">Whole body</tissue>
    </source>
</reference>
<sequence length="994" mass="114921">MLLMQNKNNIRKDPLKRKVMKKSRDKRTRIGVPATERLYSCEKPPGNTNTTSSPASDTCSREDSEIKLGTPTRMRLQEISRKMLAKRRRICVDTQTDSAATILMKDASISAIEPKIISKDVSVLTDRHENYDILLPCNIPILRVKEVATSTSDSPPPKQLILLKDASNITDSFDNDNQSLDFQTSTNCNLPGNDTSNLFPRTNEKNIEMLEMIATSSNTDIVDRLVNVSSQTKRQHKNDDCIVKCCERTMSLIPSNDTDYQSFNCKSHHRSNACSERHQTERNIISIVLPDMINITIEAYNMLESKIQVFDTNDQNEEDGLIQVEKKEFFETYIPTDENFYEYRTQDLETNPKSNNYQEDTKTFKINNIFQNKYGGISRFSENDEHSSGLKDTVVCTSPAEMSSWKVNYVNSTSPRFETITSPLVSSKNLLATKVPETVTTQSRREINHEYESYYDKLNNEKDVIIWKNIDRNKFNDDYNNLRKMDQLKLGDVENPQETTTRIEVSNNNTHYPNKKIPIKCFNDHQTIRKQKTDFSSDNLDLTDDQFTHNTKEIIKSELVNEDMLDLQYPADVTQTEEDVNSSSAYCDNTYLSNDFEDVELPKIKLGNASTESSTPSHEFEPLIQNDPSISIEIFNEDSEQKARELDQNNPENQHLDIEKINYIEPMDLLNVIDNSEHNSTKVTDNLFEKKKNILEKYIEETIAYMRSSINKLTNAHSNKIDNKKCSAKSKYCNMQSKSKELSLNNEHINMVINPYEKCLRSLERLEKCLNRVKRQDEILQKKYCTKSNASAETKFHLAKFSSDSMNNRCSYSTSRFHNYLNLNNFNRKYNSEDDLTLQHCLKCDTALDKYDDTNMDEIVQMNIQRNHTYLQNHSSRLQTPSCAIKRHHQLNNQYVEPASKNVNIYPILTENKNALVARVKKPLLSSRCTTSKYDFSIDNSNSNDEFRAFIEPIGHMIESKNKFKYSTSPRVKLLQLLNERRRIIENSRNNPAS</sequence>
<evidence type="ECO:0000313" key="4">
    <source>
        <dbReference type="Proteomes" id="UP001168990"/>
    </source>
</evidence>
<keyword evidence="4" id="KW-1185">Reference proteome</keyword>
<reference evidence="3" key="2">
    <citation type="submission" date="2023-03" db="EMBL/GenBank/DDBJ databases">
        <authorList>
            <person name="Inwood S.N."/>
            <person name="Skelly J.G."/>
            <person name="Guhlin J."/>
            <person name="Harrop T.W.R."/>
            <person name="Goldson S.G."/>
            <person name="Dearden P.K."/>
        </authorList>
    </citation>
    <scope>NUCLEOTIDE SEQUENCE</scope>
    <source>
        <strain evidence="3">Irish</strain>
        <tissue evidence="3">Whole body</tissue>
    </source>
</reference>
<proteinExistence type="predicted"/>
<evidence type="ECO:0000313" key="3">
    <source>
        <dbReference type="EMBL" id="KAK0164645.1"/>
    </source>
</evidence>
<feature type="region of interest" description="Disordered" evidence="2">
    <location>
        <begin position="39"/>
        <end position="63"/>
    </location>
</feature>
<dbReference type="Proteomes" id="UP001168990">
    <property type="component" value="Unassembled WGS sequence"/>
</dbReference>
<comment type="caution">
    <text evidence="3">The sequence shown here is derived from an EMBL/GenBank/DDBJ whole genome shotgun (WGS) entry which is preliminary data.</text>
</comment>